<organism evidence="1">
    <name type="scientific">uncultured Gemmatimonadota bacterium</name>
    <dbReference type="NCBI Taxonomy" id="203437"/>
    <lineage>
        <taxon>Bacteria</taxon>
        <taxon>Pseudomonadati</taxon>
        <taxon>Gemmatimonadota</taxon>
        <taxon>environmental samples</taxon>
    </lineage>
</organism>
<evidence type="ECO:0000313" key="1">
    <source>
        <dbReference type="EMBL" id="CAA9331592.1"/>
    </source>
</evidence>
<dbReference type="EMBL" id="CADCTW010000123">
    <property type="protein sequence ID" value="CAA9331592.1"/>
    <property type="molecule type" value="Genomic_DNA"/>
</dbReference>
<protein>
    <recommendedName>
        <fullName evidence="2">PIN domain-containing protein</fullName>
    </recommendedName>
</protein>
<sequence length="151" mass="16955">MHVQRIYVDTSVLGGCFDAEFARWSNGLLKDFRLGTYLPVVSEVVATEIRGAPAPVREVYTELIASGAELLAVNDPVLLLAELYQERRILTPKFYDDCVHIALATTAAVDLLVSWNFKHIVHYDNAVNLELGYKPLSIYSPREVTHYGEDD</sequence>
<dbReference type="AlphaFoldDB" id="A0A6J4LKP8"/>
<dbReference type="SUPFAM" id="SSF88723">
    <property type="entry name" value="PIN domain-like"/>
    <property type="match status" value="1"/>
</dbReference>
<gene>
    <name evidence="1" type="ORF">AVDCRST_MAG68-2533</name>
</gene>
<dbReference type="InterPro" id="IPR029060">
    <property type="entry name" value="PIN-like_dom_sf"/>
</dbReference>
<name>A0A6J4LKP8_9BACT</name>
<reference evidence="1" key="1">
    <citation type="submission" date="2020-02" db="EMBL/GenBank/DDBJ databases">
        <authorList>
            <person name="Meier V. D."/>
        </authorList>
    </citation>
    <scope>NUCLEOTIDE SEQUENCE</scope>
    <source>
        <strain evidence="1">AVDCRST_MAG68</strain>
    </source>
</reference>
<evidence type="ECO:0008006" key="2">
    <source>
        <dbReference type="Google" id="ProtNLM"/>
    </source>
</evidence>
<accession>A0A6J4LKP8</accession>
<proteinExistence type="predicted"/>